<dbReference type="eggNOG" id="COG0771">
    <property type="taxonomic scope" value="Bacteria"/>
</dbReference>
<comment type="function">
    <text evidence="1 17 18">Cell wall formation. Catalyzes the addition of glutamate to the nucleotide precursor UDP-N-acetylmuramoyl-L-alanine (UMA).</text>
</comment>
<dbReference type="GO" id="GO:0051301">
    <property type="term" value="P:cell division"/>
    <property type="evidence" value="ECO:0007669"/>
    <property type="project" value="UniProtKB-KW"/>
</dbReference>
<evidence type="ECO:0000256" key="16">
    <source>
        <dbReference type="ARBA" id="ARBA00047632"/>
    </source>
</evidence>
<evidence type="ECO:0000313" key="21">
    <source>
        <dbReference type="EMBL" id="UNO50576.1"/>
    </source>
</evidence>
<keyword evidence="11 17" id="KW-0133">Cell shape</keyword>
<keyword evidence="17 18" id="KW-0132">Cell division</keyword>
<keyword evidence="22" id="KW-1185">Reference proteome</keyword>
<organism evidence="21 22">
    <name type="scientific">Alicyclobacillus acidoterrestris (strain ATCC 49025 / DSM 3922 / CIP 106132 / NCIMB 13137 / GD3B)</name>
    <dbReference type="NCBI Taxonomy" id="1356854"/>
    <lineage>
        <taxon>Bacteria</taxon>
        <taxon>Bacillati</taxon>
        <taxon>Bacillota</taxon>
        <taxon>Bacilli</taxon>
        <taxon>Bacillales</taxon>
        <taxon>Alicyclobacillaceae</taxon>
        <taxon>Alicyclobacillus</taxon>
    </lineage>
</organism>
<feature type="domain" description="Mur ligase C-terminal" evidence="19">
    <location>
        <begin position="325"/>
        <end position="439"/>
    </location>
</feature>
<dbReference type="SUPFAM" id="SSF53623">
    <property type="entry name" value="MurD-like peptide ligases, catalytic domain"/>
    <property type="match status" value="1"/>
</dbReference>
<evidence type="ECO:0000259" key="19">
    <source>
        <dbReference type="Pfam" id="PF02875"/>
    </source>
</evidence>
<comment type="catalytic activity">
    <reaction evidence="16 17 18">
        <text>UDP-N-acetyl-alpha-D-muramoyl-L-alanine + D-glutamate + ATP = UDP-N-acetyl-alpha-D-muramoyl-L-alanyl-D-glutamate + ADP + phosphate + H(+)</text>
        <dbReference type="Rhea" id="RHEA:16429"/>
        <dbReference type="ChEBI" id="CHEBI:15378"/>
        <dbReference type="ChEBI" id="CHEBI:29986"/>
        <dbReference type="ChEBI" id="CHEBI:30616"/>
        <dbReference type="ChEBI" id="CHEBI:43474"/>
        <dbReference type="ChEBI" id="CHEBI:83898"/>
        <dbReference type="ChEBI" id="CHEBI:83900"/>
        <dbReference type="ChEBI" id="CHEBI:456216"/>
        <dbReference type="EC" id="6.3.2.9"/>
    </reaction>
</comment>
<evidence type="ECO:0000256" key="4">
    <source>
        <dbReference type="ARBA" id="ARBA00010416"/>
    </source>
</evidence>
<evidence type="ECO:0000256" key="5">
    <source>
        <dbReference type="ARBA" id="ARBA00012212"/>
    </source>
</evidence>
<dbReference type="Pfam" id="PF02875">
    <property type="entry name" value="Mur_ligase_C"/>
    <property type="match status" value="1"/>
</dbReference>
<evidence type="ECO:0000256" key="14">
    <source>
        <dbReference type="ARBA" id="ARBA00030398"/>
    </source>
</evidence>
<evidence type="ECO:0000256" key="18">
    <source>
        <dbReference type="RuleBase" id="RU003664"/>
    </source>
</evidence>
<dbReference type="OrthoDB" id="9809796at2"/>
<accession>A0A9E6ZP26</accession>
<feature type="domain" description="Mur ligase central" evidence="20">
    <location>
        <begin position="124"/>
        <end position="303"/>
    </location>
</feature>
<dbReference type="Gene3D" id="3.40.50.720">
    <property type="entry name" value="NAD(P)-binding Rossmann-like Domain"/>
    <property type="match status" value="1"/>
</dbReference>
<keyword evidence="10 17" id="KW-0067">ATP-binding</keyword>
<dbReference type="STRING" id="1356854.N007_01095"/>
<evidence type="ECO:0000256" key="10">
    <source>
        <dbReference type="ARBA" id="ARBA00022840"/>
    </source>
</evidence>
<evidence type="ECO:0000256" key="9">
    <source>
        <dbReference type="ARBA" id="ARBA00022741"/>
    </source>
</evidence>
<dbReference type="InterPro" id="IPR005762">
    <property type="entry name" value="MurD"/>
</dbReference>
<name>T0D2C2_ALIAG</name>
<evidence type="ECO:0000256" key="6">
    <source>
        <dbReference type="ARBA" id="ARBA00015655"/>
    </source>
</evidence>
<dbReference type="SUPFAM" id="SSF51984">
    <property type="entry name" value="MurCD N-terminal domain"/>
    <property type="match status" value="1"/>
</dbReference>
<evidence type="ECO:0000256" key="11">
    <source>
        <dbReference type="ARBA" id="ARBA00022960"/>
    </source>
</evidence>
<dbReference type="GO" id="GO:0009252">
    <property type="term" value="P:peptidoglycan biosynthetic process"/>
    <property type="evidence" value="ECO:0007669"/>
    <property type="project" value="UniProtKB-UniRule"/>
</dbReference>
<protein>
    <recommendedName>
        <fullName evidence="6 17">UDP-N-acetylmuramoylalanine--D-glutamate ligase</fullName>
        <ecNumber evidence="5 17">6.3.2.9</ecNumber>
    </recommendedName>
    <alternativeName>
        <fullName evidence="15 17">D-glutamic acid-adding enzyme</fullName>
    </alternativeName>
    <alternativeName>
        <fullName evidence="14 17">UDP-N-acetylmuramoyl-L-alanyl-D-glutamate synthetase</fullName>
    </alternativeName>
</protein>
<dbReference type="AlphaFoldDB" id="T0D2C2"/>
<dbReference type="GO" id="GO:0008360">
    <property type="term" value="P:regulation of cell shape"/>
    <property type="evidence" value="ECO:0007669"/>
    <property type="project" value="UniProtKB-KW"/>
</dbReference>
<evidence type="ECO:0000256" key="7">
    <source>
        <dbReference type="ARBA" id="ARBA00022490"/>
    </source>
</evidence>
<evidence type="ECO:0000256" key="3">
    <source>
        <dbReference type="ARBA" id="ARBA00004752"/>
    </source>
</evidence>
<keyword evidence="17 18" id="KW-0131">Cell cycle</keyword>
<keyword evidence="9 17" id="KW-0547">Nucleotide-binding</keyword>
<comment type="similarity">
    <text evidence="4 17">Belongs to the MurCDEF family.</text>
</comment>
<dbReference type="EC" id="6.3.2.9" evidence="5 17"/>
<dbReference type="GO" id="GO:0008764">
    <property type="term" value="F:UDP-N-acetylmuramoylalanine-D-glutamate ligase activity"/>
    <property type="evidence" value="ECO:0007669"/>
    <property type="project" value="UniProtKB-UniRule"/>
</dbReference>
<dbReference type="InterPro" id="IPR036565">
    <property type="entry name" value="Mur-like_cat_sf"/>
</dbReference>
<keyword evidence="7 17" id="KW-0963">Cytoplasm</keyword>
<dbReference type="Pfam" id="PF08245">
    <property type="entry name" value="Mur_ligase_M"/>
    <property type="match status" value="1"/>
</dbReference>
<evidence type="ECO:0000313" key="22">
    <source>
        <dbReference type="Proteomes" id="UP000829401"/>
    </source>
</evidence>
<dbReference type="InterPro" id="IPR004101">
    <property type="entry name" value="Mur_ligase_C"/>
</dbReference>
<evidence type="ECO:0000256" key="13">
    <source>
        <dbReference type="ARBA" id="ARBA00023316"/>
    </source>
</evidence>
<evidence type="ECO:0000256" key="17">
    <source>
        <dbReference type="HAMAP-Rule" id="MF_00639"/>
    </source>
</evidence>
<dbReference type="RefSeq" id="WP_021297441.1">
    <property type="nucleotide sequence ID" value="NZ_AURB01000153.1"/>
</dbReference>
<dbReference type="GO" id="GO:0071555">
    <property type="term" value="P:cell wall organization"/>
    <property type="evidence" value="ECO:0007669"/>
    <property type="project" value="UniProtKB-KW"/>
</dbReference>
<dbReference type="Proteomes" id="UP000829401">
    <property type="component" value="Chromosome"/>
</dbReference>
<keyword evidence="12 17" id="KW-0573">Peptidoglycan synthesis</keyword>
<dbReference type="PANTHER" id="PTHR43692">
    <property type="entry name" value="UDP-N-ACETYLMURAMOYLALANINE--D-GLUTAMATE LIGASE"/>
    <property type="match status" value="1"/>
</dbReference>
<comment type="subcellular location">
    <subcellularLocation>
        <location evidence="2 17 18">Cytoplasm</location>
    </subcellularLocation>
</comment>
<dbReference type="InterPro" id="IPR013221">
    <property type="entry name" value="Mur_ligase_cen"/>
</dbReference>
<keyword evidence="8 17" id="KW-0436">Ligase</keyword>
<dbReference type="Gene3D" id="3.90.190.20">
    <property type="entry name" value="Mur ligase, C-terminal domain"/>
    <property type="match status" value="1"/>
</dbReference>
<sequence length="462" mass="50312">MRLDITVRDQWLTRKGAVLVVGYAKSGAAAAELLTRHGFQVTVNERLARPDSDETLERLERAGVRFVFGGHPLTLADTPWQFVVKNPGIPYQMPLIAALQENHIPIFTEIEIASWFAASPFYAITGSNGKTTTTTLVGEMLAASKMHPAVAGNIGTVVSGLVDKLRAEQPVVLEVSSFQLLGTEWFHPRIAALLNFFPAHLDYHGTFEAYQAAKWRMFQNMGAGDVAVLNRDQPLVADGAKHLAPKIHWFSTEHADFDHGATVVDGHITLVKDGAPRALLPVAEMALKGHHNLQNLLAAACVAQAAGASDEAIAHVARTFQGVEHRLELVRVLDGIRFYNDSKATNPDACKQALQAFDKDVVWIAGGLDRGISFEPLEDYLRERVKAAILLGQTKEQLAATCQSAGVPDVTLVESLDEAVRAARARAKAGDVVLLSPACASWDMFTSFEVRGSMFKEAVHRL</sequence>
<evidence type="ECO:0000256" key="1">
    <source>
        <dbReference type="ARBA" id="ARBA00002734"/>
    </source>
</evidence>
<evidence type="ECO:0000259" key="20">
    <source>
        <dbReference type="Pfam" id="PF08245"/>
    </source>
</evidence>
<evidence type="ECO:0000256" key="8">
    <source>
        <dbReference type="ARBA" id="ARBA00022598"/>
    </source>
</evidence>
<dbReference type="InterPro" id="IPR036615">
    <property type="entry name" value="Mur_ligase_C_dom_sf"/>
</dbReference>
<evidence type="ECO:0000256" key="12">
    <source>
        <dbReference type="ARBA" id="ARBA00022984"/>
    </source>
</evidence>
<evidence type="ECO:0000256" key="2">
    <source>
        <dbReference type="ARBA" id="ARBA00004496"/>
    </source>
</evidence>
<dbReference type="GO" id="GO:0005524">
    <property type="term" value="F:ATP binding"/>
    <property type="evidence" value="ECO:0007669"/>
    <property type="project" value="UniProtKB-UniRule"/>
</dbReference>
<dbReference type="PANTHER" id="PTHR43692:SF1">
    <property type="entry name" value="UDP-N-ACETYLMURAMOYLALANINE--D-GLUTAMATE LIGASE"/>
    <property type="match status" value="1"/>
</dbReference>
<accession>T0D2C2</accession>
<dbReference type="HAMAP" id="MF_00639">
    <property type="entry name" value="MurD"/>
    <property type="match status" value="1"/>
</dbReference>
<dbReference type="KEGG" id="aaco:K1I37_09085"/>
<evidence type="ECO:0000256" key="15">
    <source>
        <dbReference type="ARBA" id="ARBA00032324"/>
    </source>
</evidence>
<dbReference type="GO" id="GO:0005737">
    <property type="term" value="C:cytoplasm"/>
    <property type="evidence" value="ECO:0007669"/>
    <property type="project" value="UniProtKB-SubCell"/>
</dbReference>
<comment type="pathway">
    <text evidence="3 17 18">Cell wall biogenesis; peptidoglycan biosynthesis.</text>
</comment>
<dbReference type="NCBIfam" id="TIGR01087">
    <property type="entry name" value="murD"/>
    <property type="match status" value="1"/>
</dbReference>
<keyword evidence="13 17" id="KW-0961">Cell wall biogenesis/degradation</keyword>
<dbReference type="SUPFAM" id="SSF53244">
    <property type="entry name" value="MurD-like peptide ligases, peptide-binding domain"/>
    <property type="match status" value="1"/>
</dbReference>
<reference evidence="22" key="1">
    <citation type="journal article" date="2022" name="G3 (Bethesda)">
        <title>Unveiling the complete genome sequence of Alicyclobacillus acidoterrestris DSM 3922T, a taint-producing strain.</title>
        <authorList>
            <person name="Leonardo I.C."/>
            <person name="Barreto Crespo M.T."/>
            <person name="Gaspar F.B."/>
        </authorList>
    </citation>
    <scope>NUCLEOTIDE SEQUENCE [LARGE SCALE GENOMIC DNA]</scope>
    <source>
        <strain evidence="22">DSM 3922</strain>
    </source>
</reference>
<gene>
    <name evidence="17 21" type="primary">murD</name>
    <name evidence="21" type="ORF">K1I37_09085</name>
</gene>
<proteinExistence type="inferred from homology"/>
<dbReference type="EMBL" id="CP080467">
    <property type="protein sequence ID" value="UNO50576.1"/>
    <property type="molecule type" value="Genomic_DNA"/>
</dbReference>
<feature type="binding site" evidence="17">
    <location>
        <begin position="126"/>
        <end position="132"/>
    </location>
    <ligand>
        <name>ATP</name>
        <dbReference type="ChEBI" id="CHEBI:30616"/>
    </ligand>
</feature>
<dbReference type="Gene3D" id="3.40.1190.10">
    <property type="entry name" value="Mur-like, catalytic domain"/>
    <property type="match status" value="1"/>
</dbReference>